<name>A0A8S9XFC3_APOLU</name>
<feature type="domain" description="Tudor" evidence="2">
    <location>
        <begin position="363"/>
        <end position="420"/>
    </location>
</feature>
<evidence type="ECO:0000313" key="4">
    <source>
        <dbReference type="Proteomes" id="UP000466442"/>
    </source>
</evidence>
<organism evidence="3 4">
    <name type="scientific">Apolygus lucorum</name>
    <name type="common">Small green plant bug</name>
    <name type="synonym">Lygocoris lucorum</name>
    <dbReference type="NCBI Taxonomy" id="248454"/>
    <lineage>
        <taxon>Eukaryota</taxon>
        <taxon>Metazoa</taxon>
        <taxon>Ecdysozoa</taxon>
        <taxon>Arthropoda</taxon>
        <taxon>Hexapoda</taxon>
        <taxon>Insecta</taxon>
        <taxon>Pterygota</taxon>
        <taxon>Neoptera</taxon>
        <taxon>Paraneoptera</taxon>
        <taxon>Hemiptera</taxon>
        <taxon>Heteroptera</taxon>
        <taxon>Panheteroptera</taxon>
        <taxon>Cimicomorpha</taxon>
        <taxon>Miridae</taxon>
        <taxon>Mirini</taxon>
        <taxon>Apolygus</taxon>
    </lineage>
</organism>
<sequence length="872" mass="96480">MWYRAVGVGECVSFLDYGNQDPSKEKKKLPAKFIHPVEGYAMPLRLCVRASGEEWTEESAQIFDSFIECDLEAEIISVDFDSIVDLRAKDDSLSKIYVDGGHAVRFDTPLMNHNLFDDILEDELPSGKVPASVTAITSVNDFYIQENSKMDVLDLLASKLDAAESFEVIEKPSLGQNLIAKFVEDSIWYRAKVIHQESSETEVLFLDYGNVSPATEFRVLPIELSAFPFLSWHCSLNMEDTPAINNHFKSLVDDGTVFDISFREKKGNVWVVQLTVNNVSPFDSTTIPENRNVEIPVATAENIVEVQARPILPALGKPLYKDCVLCHSNGPYDFYVQTDDDHIQIEEMANSLFEAGTFPKIDAVKKGDFVVAQFSEDDAYYRAVVTDVEPEVVVHFIDYGNSCPASCFHELPTPLKAIPQLAIRCSLQSPIGGWSVDAIDKFTSLLNSDTKAIDLKIISKGDPSIVDVEINGASITKQLAPDAKFETESIQESLPVNDEETILPSSGVCYIASVTSKECYIHDSSVSADLDVITEQLASIDVSDVNCEIKDAKVGDLVGACHEDALYRACVTKLDPQEVYFIDYGNSSPVAKFFKLPQSIKNKKPLAIKVKLDLGEGMELNDDGLMELQSLAVDGVNYTQTKPSVVELKVGVDKVTDLLKSHLVVADSIGDASESKSVPPSTSGEAVPITISHVNSPSEFYYQVDSSKVNEMSSRLTEAEQFSTIDKCDVGQVICAKFSEDELWYRARVLTTEPSVTVFFLDYGNTYEVKEMKQLPDDLSKIPPLCVKASLEHQDIEWTEEEIDKFSEIAFGNPSLTSSIIENGADVVHVRLDSSEVGDSLDPSGQVPAKSQLKHWPRSKHPPRLESRLDVN</sequence>
<reference evidence="3" key="1">
    <citation type="journal article" date="2021" name="Mol. Ecol. Resour.">
        <title>Apolygus lucorum genome provides insights into omnivorousness and mesophyll feeding.</title>
        <authorList>
            <person name="Liu Y."/>
            <person name="Liu H."/>
            <person name="Wang H."/>
            <person name="Huang T."/>
            <person name="Liu B."/>
            <person name="Yang B."/>
            <person name="Yin L."/>
            <person name="Li B."/>
            <person name="Zhang Y."/>
            <person name="Zhang S."/>
            <person name="Jiang F."/>
            <person name="Zhang X."/>
            <person name="Ren Y."/>
            <person name="Wang B."/>
            <person name="Wang S."/>
            <person name="Lu Y."/>
            <person name="Wu K."/>
            <person name="Fan W."/>
            <person name="Wang G."/>
        </authorList>
    </citation>
    <scope>NUCLEOTIDE SEQUENCE</scope>
    <source>
        <strain evidence="3">12Hb</strain>
    </source>
</reference>
<dbReference type="PANTHER" id="PTHR22948:SF29">
    <property type="entry name" value="FI02030P-RELATED"/>
    <property type="match status" value="1"/>
</dbReference>
<gene>
    <name evidence="3" type="ORF">GE061_017546</name>
</gene>
<dbReference type="InterPro" id="IPR050621">
    <property type="entry name" value="Tudor_domain_containing"/>
</dbReference>
<dbReference type="SUPFAM" id="SSF63748">
    <property type="entry name" value="Tudor/PWWP/MBT"/>
    <property type="match status" value="4"/>
</dbReference>
<accession>A0A8S9XFC3</accession>
<evidence type="ECO:0000259" key="2">
    <source>
        <dbReference type="PROSITE" id="PS50304"/>
    </source>
</evidence>
<dbReference type="SMART" id="SM00333">
    <property type="entry name" value="TUDOR"/>
    <property type="match status" value="4"/>
</dbReference>
<feature type="domain" description="Tudor" evidence="2">
    <location>
        <begin position="171"/>
        <end position="229"/>
    </location>
</feature>
<evidence type="ECO:0000256" key="1">
    <source>
        <dbReference type="SAM" id="MobiDB-lite"/>
    </source>
</evidence>
<dbReference type="PANTHER" id="PTHR22948">
    <property type="entry name" value="TUDOR DOMAIN CONTAINING PROTEIN"/>
    <property type="match status" value="1"/>
</dbReference>
<dbReference type="InterPro" id="IPR002999">
    <property type="entry name" value="Tudor"/>
</dbReference>
<dbReference type="EMBL" id="WIXP02000008">
    <property type="protein sequence ID" value="KAF6206315.1"/>
    <property type="molecule type" value="Genomic_DNA"/>
</dbReference>
<comment type="caution">
    <text evidence="3">The sequence shown here is derived from an EMBL/GenBank/DDBJ whole genome shotgun (WGS) entry which is preliminary data.</text>
</comment>
<dbReference type="Proteomes" id="UP000466442">
    <property type="component" value="Unassembled WGS sequence"/>
</dbReference>
<evidence type="ECO:0000313" key="3">
    <source>
        <dbReference type="EMBL" id="KAF6206315.1"/>
    </source>
</evidence>
<protein>
    <recommendedName>
        <fullName evidence="2">Tudor domain-containing protein</fullName>
    </recommendedName>
</protein>
<feature type="compositionally biased region" description="Basic and acidic residues" evidence="1">
    <location>
        <begin position="863"/>
        <end position="872"/>
    </location>
</feature>
<feature type="compositionally biased region" description="Basic residues" evidence="1">
    <location>
        <begin position="852"/>
        <end position="862"/>
    </location>
</feature>
<dbReference type="GO" id="GO:0005737">
    <property type="term" value="C:cytoplasm"/>
    <property type="evidence" value="ECO:0007669"/>
    <property type="project" value="UniProtKB-ARBA"/>
</dbReference>
<dbReference type="Gene3D" id="2.40.50.90">
    <property type="match status" value="1"/>
</dbReference>
<feature type="region of interest" description="Disordered" evidence="1">
    <location>
        <begin position="837"/>
        <end position="872"/>
    </location>
</feature>
<keyword evidence="4" id="KW-1185">Reference proteome</keyword>
<dbReference type="Gene3D" id="2.30.30.140">
    <property type="match status" value="4"/>
</dbReference>
<proteinExistence type="predicted"/>
<dbReference type="Pfam" id="PF00567">
    <property type="entry name" value="TUDOR"/>
    <property type="match status" value="4"/>
</dbReference>
<dbReference type="AlphaFoldDB" id="A0A8S9XFC3"/>
<feature type="domain" description="Tudor" evidence="2">
    <location>
        <begin position="727"/>
        <end position="784"/>
    </location>
</feature>
<dbReference type="OrthoDB" id="9989103at2759"/>
<dbReference type="PROSITE" id="PS50304">
    <property type="entry name" value="TUDOR"/>
    <property type="match status" value="3"/>
</dbReference>
<dbReference type="InterPro" id="IPR035437">
    <property type="entry name" value="SNase_OB-fold_sf"/>
</dbReference>